<dbReference type="FunFam" id="1.10.510.10:FF:000235">
    <property type="entry name" value="Serine/threonine-protein kinase ark1"/>
    <property type="match status" value="1"/>
</dbReference>
<feature type="binding site" evidence="11">
    <location>
        <begin position="110"/>
        <end position="112"/>
    </location>
    <ligand>
        <name>ATP</name>
        <dbReference type="ChEBI" id="CHEBI:30616"/>
    </ligand>
</feature>
<dbReference type="FunFam" id="3.30.200.20:FF:000042">
    <property type="entry name" value="Aurora kinase A"/>
    <property type="match status" value="1"/>
</dbReference>
<dbReference type="InterPro" id="IPR008271">
    <property type="entry name" value="Ser/Thr_kinase_AS"/>
</dbReference>
<name>A0A397VDV6_9GLOM</name>
<dbReference type="CDD" id="cd14007">
    <property type="entry name" value="STKc_Aurora"/>
    <property type="match status" value="1"/>
</dbReference>
<evidence type="ECO:0000256" key="15">
    <source>
        <dbReference type="RuleBase" id="RU367134"/>
    </source>
</evidence>
<dbReference type="OrthoDB" id="377346at2759"/>
<dbReference type="STRING" id="44941.A0A397VDV6"/>
<dbReference type="GO" id="GO:0051233">
    <property type="term" value="C:spindle midzone"/>
    <property type="evidence" value="ECO:0007669"/>
    <property type="project" value="UniProtKB-ARBA"/>
</dbReference>
<accession>A0A397VDV6</accession>
<evidence type="ECO:0000256" key="10">
    <source>
        <dbReference type="PIRSR" id="PIRSR630616-1"/>
    </source>
</evidence>
<keyword evidence="7 11" id="KW-0067">ATP-binding</keyword>
<keyword evidence="6 15" id="KW-0418">Kinase</keyword>
<feature type="compositionally biased region" description="Low complexity" evidence="16">
    <location>
        <begin position="294"/>
        <end position="311"/>
    </location>
</feature>
<evidence type="ECO:0000256" key="3">
    <source>
        <dbReference type="ARBA" id="ARBA00022527"/>
    </source>
</evidence>
<dbReference type="Proteomes" id="UP000266673">
    <property type="component" value="Unassembled WGS sequence"/>
</dbReference>
<evidence type="ECO:0000256" key="2">
    <source>
        <dbReference type="ARBA" id="ARBA00021157"/>
    </source>
</evidence>
<comment type="similarity">
    <text evidence="15">Belongs to the protein kinase superfamily. Ser/Thr protein kinase family. Aurora subfamily.</text>
</comment>
<dbReference type="Gene3D" id="1.10.510.10">
    <property type="entry name" value="Transferase(Phosphotransferase) domain 1"/>
    <property type="match status" value="1"/>
</dbReference>
<evidence type="ECO:0000256" key="11">
    <source>
        <dbReference type="PIRSR" id="PIRSR630616-2"/>
    </source>
</evidence>
<organism evidence="18 19">
    <name type="scientific">Gigaspora rosea</name>
    <dbReference type="NCBI Taxonomy" id="44941"/>
    <lineage>
        <taxon>Eukaryota</taxon>
        <taxon>Fungi</taxon>
        <taxon>Fungi incertae sedis</taxon>
        <taxon>Mucoromycota</taxon>
        <taxon>Glomeromycotina</taxon>
        <taxon>Glomeromycetes</taxon>
        <taxon>Diversisporales</taxon>
        <taxon>Gigasporaceae</taxon>
        <taxon>Gigaspora</taxon>
    </lineage>
</organism>
<evidence type="ECO:0000256" key="5">
    <source>
        <dbReference type="ARBA" id="ARBA00022741"/>
    </source>
</evidence>
<evidence type="ECO:0000256" key="13">
    <source>
        <dbReference type="PROSITE-ProRule" id="PRU10141"/>
    </source>
</evidence>
<dbReference type="EMBL" id="QKWP01000407">
    <property type="protein sequence ID" value="RIB20640.1"/>
    <property type="molecule type" value="Genomic_DNA"/>
</dbReference>
<dbReference type="GO" id="GO:0032133">
    <property type="term" value="C:chromosome passenger complex"/>
    <property type="evidence" value="ECO:0007669"/>
    <property type="project" value="UniProtKB-ARBA"/>
</dbReference>
<dbReference type="InterPro" id="IPR011009">
    <property type="entry name" value="Kinase-like_dom_sf"/>
</dbReference>
<dbReference type="GO" id="GO:0004674">
    <property type="term" value="F:protein serine/threonine kinase activity"/>
    <property type="evidence" value="ECO:0007669"/>
    <property type="project" value="UniProtKB-KW"/>
</dbReference>
<evidence type="ECO:0000256" key="16">
    <source>
        <dbReference type="SAM" id="MobiDB-lite"/>
    </source>
</evidence>
<dbReference type="EC" id="2.7.11.1" evidence="1 15"/>
<evidence type="ECO:0000256" key="4">
    <source>
        <dbReference type="ARBA" id="ARBA00022679"/>
    </source>
</evidence>
<dbReference type="GO" id="GO:1902115">
    <property type="term" value="P:regulation of organelle assembly"/>
    <property type="evidence" value="ECO:0007669"/>
    <property type="project" value="UniProtKB-ARBA"/>
</dbReference>
<feature type="region of interest" description="Disordered" evidence="16">
    <location>
        <begin position="291"/>
        <end position="311"/>
    </location>
</feature>
<dbReference type="InterPro" id="IPR000719">
    <property type="entry name" value="Prot_kinase_dom"/>
</dbReference>
<dbReference type="PROSITE" id="PS00107">
    <property type="entry name" value="PROTEIN_KINASE_ATP"/>
    <property type="match status" value="1"/>
</dbReference>
<comment type="catalytic activity">
    <reaction evidence="9 15">
        <text>L-seryl-[protein] + ATP = O-phospho-L-seryl-[protein] + ADP + H(+)</text>
        <dbReference type="Rhea" id="RHEA:17989"/>
        <dbReference type="Rhea" id="RHEA-COMP:9863"/>
        <dbReference type="Rhea" id="RHEA-COMP:11604"/>
        <dbReference type="ChEBI" id="CHEBI:15378"/>
        <dbReference type="ChEBI" id="CHEBI:29999"/>
        <dbReference type="ChEBI" id="CHEBI:30616"/>
        <dbReference type="ChEBI" id="CHEBI:83421"/>
        <dbReference type="ChEBI" id="CHEBI:456216"/>
        <dbReference type="EC" id="2.7.11.1"/>
    </reaction>
</comment>
<dbReference type="GO" id="GO:0090266">
    <property type="term" value="P:regulation of mitotic cell cycle spindle assembly checkpoint"/>
    <property type="evidence" value="ECO:0007669"/>
    <property type="project" value="UniProtKB-ARBA"/>
</dbReference>
<feature type="binding site" evidence="11">
    <location>
        <position position="173"/>
    </location>
    <ligand>
        <name>ATP</name>
        <dbReference type="ChEBI" id="CHEBI:30616"/>
    </ligand>
</feature>
<evidence type="ECO:0000256" key="12">
    <source>
        <dbReference type="PIRSR" id="PIRSR630616-3"/>
    </source>
</evidence>
<keyword evidence="5 11" id="KW-0547">Nucleotide-binding</keyword>
<evidence type="ECO:0000313" key="19">
    <source>
        <dbReference type="Proteomes" id="UP000266673"/>
    </source>
</evidence>
<dbReference type="GO" id="GO:0032465">
    <property type="term" value="P:regulation of cytokinesis"/>
    <property type="evidence" value="ECO:0007669"/>
    <property type="project" value="UniProtKB-ARBA"/>
</dbReference>
<dbReference type="GO" id="GO:0044779">
    <property type="term" value="P:meiotic spindle checkpoint signaling"/>
    <property type="evidence" value="ECO:0007669"/>
    <property type="project" value="UniProtKB-ARBA"/>
</dbReference>
<dbReference type="AlphaFoldDB" id="A0A397VDV6"/>
<dbReference type="GO" id="GO:0000776">
    <property type="term" value="C:kinetochore"/>
    <property type="evidence" value="ECO:0007669"/>
    <property type="project" value="UniProtKB-ARBA"/>
</dbReference>
<dbReference type="PROSITE" id="PS00108">
    <property type="entry name" value="PROTEIN_KINASE_ST"/>
    <property type="match status" value="1"/>
</dbReference>
<dbReference type="Pfam" id="PF00069">
    <property type="entry name" value="Pkinase"/>
    <property type="match status" value="1"/>
</dbReference>
<feature type="active site" description="Proton acceptor" evidence="10">
    <location>
        <position position="155"/>
    </location>
</feature>
<keyword evidence="4 15" id="KW-0808">Transferase</keyword>
<dbReference type="PROSITE" id="PS50011">
    <property type="entry name" value="PROTEIN_KINASE_DOM"/>
    <property type="match status" value="1"/>
</dbReference>
<proteinExistence type="inferred from homology"/>
<dbReference type="InterPro" id="IPR017441">
    <property type="entry name" value="Protein_kinase_ATP_BS"/>
</dbReference>
<sequence length="324" mass="37451">MNSSQEQKANKENLKCSQNQRTILSTLSMNDFEIVRQIGKGKYGYVYLAIYKASGYVVALKILLKQELQHEKLLKQLKREVEIQGNLDHPNILKLYGHFQDDNRIVMILEFAQYGTLYDFLKRSQRITEGRSARYIAQIVRALQFIHQKHIIHRDIKPENLLVGRNGEIKLADFGWATYAPDLSSTPLTTVCGTLDYLAPEMVRRLPYNENVDVWALGILCYELLVGVPPFEAIGFHETCRRIVSDNVNIPDHVSSEARNFILMVLQKIPFCRPSLEDILNHPWIRMHNSMTTPPSSSKPRVNNNSNNRRTFNNTLSEIRYNTF</sequence>
<evidence type="ECO:0000256" key="14">
    <source>
        <dbReference type="RuleBase" id="RU000304"/>
    </source>
</evidence>
<dbReference type="InterPro" id="IPR030616">
    <property type="entry name" value="Aur-like"/>
</dbReference>
<dbReference type="GO" id="GO:0045143">
    <property type="term" value="P:homologous chromosome segregation"/>
    <property type="evidence" value="ECO:0007669"/>
    <property type="project" value="UniProtKB-ARBA"/>
</dbReference>
<evidence type="ECO:0000256" key="1">
    <source>
        <dbReference type="ARBA" id="ARBA00012513"/>
    </source>
</evidence>
<feature type="binding site" evidence="11 13">
    <location>
        <position position="61"/>
    </location>
    <ligand>
        <name>ATP</name>
        <dbReference type="ChEBI" id="CHEBI:30616"/>
    </ligand>
</feature>
<dbReference type="SMART" id="SM00220">
    <property type="entry name" value="S_TKc"/>
    <property type="match status" value="1"/>
</dbReference>
<feature type="domain" description="Protein kinase" evidence="17">
    <location>
        <begin position="32"/>
        <end position="285"/>
    </location>
</feature>
<dbReference type="SUPFAM" id="SSF56112">
    <property type="entry name" value="Protein kinase-like (PK-like)"/>
    <property type="match status" value="1"/>
</dbReference>
<dbReference type="GO" id="GO:0005524">
    <property type="term" value="F:ATP binding"/>
    <property type="evidence" value="ECO:0007669"/>
    <property type="project" value="UniProtKB-UniRule"/>
</dbReference>
<feature type="binding site" evidence="11">
    <location>
        <position position="42"/>
    </location>
    <ligand>
        <name>ATP</name>
        <dbReference type="ChEBI" id="CHEBI:30616"/>
    </ligand>
</feature>
<evidence type="ECO:0000259" key="17">
    <source>
        <dbReference type="PROSITE" id="PS50011"/>
    </source>
</evidence>
<reference evidence="18 19" key="1">
    <citation type="submission" date="2018-06" db="EMBL/GenBank/DDBJ databases">
        <title>Comparative genomics reveals the genomic features of Rhizophagus irregularis, R. cerebriforme, R. diaphanum and Gigaspora rosea, and their symbiotic lifestyle signature.</title>
        <authorList>
            <person name="Morin E."/>
            <person name="San Clemente H."/>
            <person name="Chen E.C.H."/>
            <person name="De La Providencia I."/>
            <person name="Hainaut M."/>
            <person name="Kuo A."/>
            <person name="Kohler A."/>
            <person name="Murat C."/>
            <person name="Tang N."/>
            <person name="Roy S."/>
            <person name="Loubradou J."/>
            <person name="Henrissat B."/>
            <person name="Grigoriev I.V."/>
            <person name="Corradi N."/>
            <person name="Roux C."/>
            <person name="Martin F.M."/>
        </authorList>
    </citation>
    <scope>NUCLEOTIDE SEQUENCE [LARGE SCALE GENOMIC DNA]</scope>
    <source>
        <strain evidence="18 19">DAOM 194757</strain>
    </source>
</reference>
<gene>
    <name evidence="18" type="ORF">C2G38_1176834</name>
</gene>
<comment type="caution">
    <text evidence="18">The sequence shown here is derived from an EMBL/GenBank/DDBJ whole genome shotgun (WGS) entry which is preliminary data.</text>
</comment>
<comment type="catalytic activity">
    <reaction evidence="8 15">
        <text>L-threonyl-[protein] + ATP = O-phospho-L-threonyl-[protein] + ADP + H(+)</text>
        <dbReference type="Rhea" id="RHEA:46608"/>
        <dbReference type="Rhea" id="RHEA-COMP:11060"/>
        <dbReference type="Rhea" id="RHEA-COMP:11605"/>
        <dbReference type="ChEBI" id="CHEBI:15378"/>
        <dbReference type="ChEBI" id="CHEBI:30013"/>
        <dbReference type="ChEBI" id="CHEBI:30616"/>
        <dbReference type="ChEBI" id="CHEBI:61977"/>
        <dbReference type="ChEBI" id="CHEBI:456216"/>
        <dbReference type="EC" id="2.7.11.1"/>
    </reaction>
</comment>
<feature type="binding site" evidence="11">
    <location>
        <begin position="159"/>
        <end position="160"/>
    </location>
    <ligand>
        <name>ATP</name>
        <dbReference type="ChEBI" id="CHEBI:30616"/>
    </ligand>
</feature>
<evidence type="ECO:0000256" key="8">
    <source>
        <dbReference type="ARBA" id="ARBA00047899"/>
    </source>
</evidence>
<dbReference type="GO" id="GO:0008608">
    <property type="term" value="P:attachment of spindle microtubules to kinetochore"/>
    <property type="evidence" value="ECO:0007669"/>
    <property type="project" value="UniProtKB-ARBA"/>
</dbReference>
<evidence type="ECO:0000256" key="9">
    <source>
        <dbReference type="ARBA" id="ARBA00048679"/>
    </source>
</evidence>
<evidence type="ECO:0000256" key="7">
    <source>
        <dbReference type="ARBA" id="ARBA00022840"/>
    </source>
</evidence>
<evidence type="ECO:0000256" key="6">
    <source>
        <dbReference type="ARBA" id="ARBA00022777"/>
    </source>
</evidence>
<dbReference type="PANTHER" id="PTHR24350">
    <property type="entry name" value="SERINE/THREONINE-PROTEIN KINASE IAL-RELATED"/>
    <property type="match status" value="1"/>
</dbReference>
<protein>
    <recommendedName>
        <fullName evidence="2 15">Aurora kinase</fullName>
        <ecNumber evidence="1 15">2.7.11.1</ecNumber>
    </recommendedName>
</protein>
<feature type="cross-link" description="Glycyl lysine isopeptide (Lys-Gly) (interchain with G-Cter in SUMO2)" evidence="12">
    <location>
        <position position="157"/>
    </location>
</feature>
<evidence type="ECO:0000313" key="18">
    <source>
        <dbReference type="EMBL" id="RIB20640.1"/>
    </source>
</evidence>
<dbReference type="GO" id="GO:0072479">
    <property type="term" value="P:response to mitotic cell cycle spindle assembly checkpoint signaling"/>
    <property type="evidence" value="ECO:0007669"/>
    <property type="project" value="UniProtKB-ARBA"/>
</dbReference>
<keyword evidence="3 14" id="KW-0723">Serine/threonine-protein kinase</keyword>
<keyword evidence="19" id="KW-1185">Reference proteome</keyword>